<dbReference type="EMBL" id="JANIGP010000031">
    <property type="protein sequence ID" value="MCY0111654.1"/>
    <property type="molecule type" value="Genomic_DNA"/>
</dbReference>
<keyword evidence="1" id="KW-0812">Transmembrane</keyword>
<organism evidence="2 3">
    <name type="scientific">Pseudomonas monsensis</name>
    <dbReference type="NCBI Taxonomy" id="2745509"/>
    <lineage>
        <taxon>Bacteria</taxon>
        <taxon>Pseudomonadati</taxon>
        <taxon>Pseudomonadota</taxon>
        <taxon>Gammaproteobacteria</taxon>
        <taxon>Pseudomonadales</taxon>
        <taxon>Pseudomonadaceae</taxon>
        <taxon>Pseudomonas</taxon>
    </lineage>
</organism>
<reference evidence="2 3" key="1">
    <citation type="submission" date="2022-07" db="EMBL/GenBank/DDBJ databases">
        <title>Characterization of plant growth promoting rhizobacteria (PGPR) for use as bioinoculants in agriculture.</title>
        <authorList>
            <person name="Hassen A.I."/>
            <person name="Pierneef R."/>
        </authorList>
    </citation>
    <scope>NUCLEOTIDE SEQUENCE [LARGE SCALE GENOMIC DNA]</scope>
    <source>
        <strain evidence="2 3">SARCC-3054</strain>
    </source>
</reference>
<sequence length="115" mass="13040">MNQKRRRVVLPHPPPYRESHRSKCLTILFSVFLTGLGGLLAYLVIEGLVQGSITLINRGGPAMTYTLATQPRLYWFHMVWQGLFALLLLAAGPGWYWITRLSRPAAPAKRKVKTH</sequence>
<accession>A0ABT3Z1K1</accession>
<proteinExistence type="predicted"/>
<evidence type="ECO:0000313" key="2">
    <source>
        <dbReference type="EMBL" id="MCY0111654.1"/>
    </source>
</evidence>
<keyword evidence="3" id="KW-1185">Reference proteome</keyword>
<protein>
    <submittedName>
        <fullName evidence="2">Uncharacterized protein</fullName>
    </submittedName>
</protein>
<comment type="caution">
    <text evidence="2">The sequence shown here is derived from an EMBL/GenBank/DDBJ whole genome shotgun (WGS) entry which is preliminary data.</text>
</comment>
<dbReference type="RefSeq" id="WP_267805623.1">
    <property type="nucleotide sequence ID" value="NZ_JANIGP010000031.1"/>
</dbReference>
<keyword evidence="1" id="KW-1133">Transmembrane helix</keyword>
<feature type="transmembrane region" description="Helical" evidence="1">
    <location>
        <begin position="24"/>
        <end position="45"/>
    </location>
</feature>
<gene>
    <name evidence="2" type="ORF">NQF78_25460</name>
</gene>
<name>A0ABT3Z1K1_9PSED</name>
<dbReference type="Proteomes" id="UP001207830">
    <property type="component" value="Unassembled WGS sequence"/>
</dbReference>
<evidence type="ECO:0000256" key="1">
    <source>
        <dbReference type="SAM" id="Phobius"/>
    </source>
</evidence>
<evidence type="ECO:0000313" key="3">
    <source>
        <dbReference type="Proteomes" id="UP001207830"/>
    </source>
</evidence>
<keyword evidence="1" id="KW-0472">Membrane</keyword>
<feature type="transmembrane region" description="Helical" evidence="1">
    <location>
        <begin position="73"/>
        <end position="98"/>
    </location>
</feature>